<protein>
    <recommendedName>
        <fullName evidence="2">Ribbon-helix-helix protein CopG domain-containing protein</fullName>
    </recommendedName>
</protein>
<dbReference type="GO" id="GO:0006355">
    <property type="term" value="P:regulation of DNA-templated transcription"/>
    <property type="evidence" value="ECO:0007669"/>
    <property type="project" value="InterPro"/>
</dbReference>
<dbReference type="AlphaFoldDB" id="X0REG0"/>
<gene>
    <name evidence="1" type="ORF">S01H1_14477</name>
</gene>
<accession>X0REG0</accession>
<dbReference type="EMBL" id="BARS01007535">
    <property type="protein sequence ID" value="GAF67324.1"/>
    <property type="molecule type" value="Genomic_DNA"/>
</dbReference>
<organism evidence="1">
    <name type="scientific">marine sediment metagenome</name>
    <dbReference type="NCBI Taxonomy" id="412755"/>
    <lineage>
        <taxon>unclassified sequences</taxon>
        <taxon>metagenomes</taxon>
        <taxon>ecological metagenomes</taxon>
    </lineage>
</organism>
<comment type="caution">
    <text evidence="1">The sequence shown here is derived from an EMBL/GenBank/DDBJ whole genome shotgun (WGS) entry which is preliminary data.</text>
</comment>
<reference evidence="1" key="1">
    <citation type="journal article" date="2014" name="Front. Microbiol.">
        <title>High frequency of phylogenetically diverse reductive dehalogenase-homologous genes in deep subseafloor sedimentary metagenomes.</title>
        <authorList>
            <person name="Kawai M."/>
            <person name="Futagami T."/>
            <person name="Toyoda A."/>
            <person name="Takaki Y."/>
            <person name="Nishi S."/>
            <person name="Hori S."/>
            <person name="Arai W."/>
            <person name="Tsubouchi T."/>
            <person name="Morono Y."/>
            <person name="Uchiyama I."/>
            <person name="Ito T."/>
            <person name="Fujiyama A."/>
            <person name="Inagaki F."/>
            <person name="Takami H."/>
        </authorList>
    </citation>
    <scope>NUCLEOTIDE SEQUENCE</scope>
    <source>
        <strain evidence="1">Expedition CK06-06</strain>
    </source>
</reference>
<sequence>MCVIPMKNDGGKCVPILLPVELIKEIDEKAVGRQEYGDRTEFINDAVRRLLDELEEEDTTARAAKEKLDL</sequence>
<dbReference type="InterPro" id="IPR013321">
    <property type="entry name" value="Arc_rbn_hlx_hlx"/>
</dbReference>
<name>X0REG0_9ZZZZ</name>
<evidence type="ECO:0000313" key="1">
    <source>
        <dbReference type="EMBL" id="GAF67324.1"/>
    </source>
</evidence>
<dbReference type="CDD" id="cd22231">
    <property type="entry name" value="RHH_NikR_HicB-like"/>
    <property type="match status" value="1"/>
</dbReference>
<dbReference type="Gene3D" id="1.10.1220.10">
    <property type="entry name" value="Met repressor-like"/>
    <property type="match status" value="1"/>
</dbReference>
<evidence type="ECO:0008006" key="2">
    <source>
        <dbReference type="Google" id="ProtNLM"/>
    </source>
</evidence>
<proteinExistence type="predicted"/>